<name>A0A0A2W4Q6_BEABA</name>
<dbReference type="Pfam" id="PF00324">
    <property type="entry name" value="AA_permease"/>
    <property type="match status" value="2"/>
</dbReference>
<evidence type="ECO:0000259" key="6">
    <source>
        <dbReference type="Pfam" id="PF00324"/>
    </source>
</evidence>
<dbReference type="PIRSF" id="PIRSF006060">
    <property type="entry name" value="AA_transporter"/>
    <property type="match status" value="1"/>
</dbReference>
<dbReference type="InterPro" id="IPR004841">
    <property type="entry name" value="AA-permease/SLC12A_dom"/>
</dbReference>
<feature type="domain" description="Amino acid permease/ SLC12A" evidence="6">
    <location>
        <begin position="369"/>
        <end position="472"/>
    </location>
</feature>
<feature type="transmembrane region" description="Helical" evidence="5">
    <location>
        <begin position="235"/>
        <end position="258"/>
    </location>
</feature>
<dbReference type="eggNOG" id="KOG1286">
    <property type="taxonomic scope" value="Eukaryota"/>
</dbReference>
<keyword evidence="4 5" id="KW-0472">Membrane</keyword>
<gene>
    <name evidence="7" type="ORF">BBAD15_g6713</name>
</gene>
<evidence type="ECO:0000256" key="4">
    <source>
        <dbReference type="ARBA" id="ARBA00023136"/>
    </source>
</evidence>
<feature type="domain" description="Amino acid permease/ SLC12A" evidence="6">
    <location>
        <begin position="44"/>
        <end position="366"/>
    </location>
</feature>
<evidence type="ECO:0000313" key="8">
    <source>
        <dbReference type="Proteomes" id="UP000030106"/>
    </source>
</evidence>
<reference evidence="7 8" key="1">
    <citation type="submission" date="2012-10" db="EMBL/GenBank/DDBJ databases">
        <title>Genome sequencing and analysis of entomopathogenic fungi Beauveria bassiana D1-5.</title>
        <authorList>
            <person name="Li Q."/>
            <person name="Wang L."/>
            <person name="Zhang Z."/>
            <person name="Wang Q."/>
            <person name="Ren J."/>
            <person name="Wang M."/>
            <person name="Xu W."/>
            <person name="Wang J."/>
            <person name="Lu Y."/>
            <person name="Du Q."/>
            <person name="Sun Z."/>
        </authorList>
    </citation>
    <scope>NUCLEOTIDE SEQUENCE [LARGE SCALE GENOMIC DNA]</scope>
    <source>
        <strain evidence="7 8">D1-5</strain>
    </source>
</reference>
<sequence>MTNSSGEIHEKNSPSLDHTHIESIEAGNNQHLRQGTQRRLTARHAIFIAWGGTVGTGLFVTTGKGLSRGGPAFLVGSYIIISLLVYSILTAIVEMATFLPVRGGSMSHYGTQFVSRSCGFMMSTLYIYSFAILIPFELVACAIIIDFWRLPVPSAAWITIFGVSLILLNALPVRWYGDAESVFTGVKICTIFGLLILAIVLLFGGGPGHDRLGFRYWKHPGATKTMILDGHVGRLVAAVATFVGSVLPFTFTPEMIVATAGEIQSPRRNVPKAAGHFTWRVAFVGSVIGISIICPSDAEALTAGSDAGSSPWVVGIRMAGISGLDNVINAVILVAAWSTGNAFFYLASRALHTMALEGNAPAIFKRSLDVLYWLLNLVNTGGYISWVCCGVTYLRFRRACEVQGIPDSQLTQRSWMQPYASYVTIIVFSILCFLNAFTVFFPGHWSLGDFISGYIGLPVFIGIYAIHCFAHKSEPWVVPINEINLQISDEELSDVTLEDETGSGFSTWQRLSNMVRKRAWIMSQRN</sequence>
<dbReference type="InterPro" id="IPR050524">
    <property type="entry name" value="APC_YAT"/>
</dbReference>
<evidence type="ECO:0000313" key="7">
    <source>
        <dbReference type="EMBL" id="KGQ07954.1"/>
    </source>
</evidence>
<dbReference type="STRING" id="1245745.A0A0A2W4Q6"/>
<keyword evidence="2 5" id="KW-0812">Transmembrane</keyword>
<feature type="transmembrane region" description="Helical" evidence="5">
    <location>
        <begin position="419"/>
        <end position="445"/>
    </location>
</feature>
<proteinExistence type="predicted"/>
<dbReference type="GO" id="GO:0015171">
    <property type="term" value="F:amino acid transmembrane transporter activity"/>
    <property type="evidence" value="ECO:0007669"/>
    <property type="project" value="TreeGrafter"/>
</dbReference>
<feature type="transmembrane region" description="Helical" evidence="5">
    <location>
        <begin position="72"/>
        <end position="93"/>
    </location>
</feature>
<evidence type="ECO:0000256" key="1">
    <source>
        <dbReference type="ARBA" id="ARBA00004141"/>
    </source>
</evidence>
<evidence type="ECO:0000256" key="3">
    <source>
        <dbReference type="ARBA" id="ARBA00022989"/>
    </source>
</evidence>
<organism evidence="7 8">
    <name type="scientific">Beauveria bassiana D1-5</name>
    <dbReference type="NCBI Taxonomy" id="1245745"/>
    <lineage>
        <taxon>Eukaryota</taxon>
        <taxon>Fungi</taxon>
        <taxon>Dikarya</taxon>
        <taxon>Ascomycota</taxon>
        <taxon>Pezizomycotina</taxon>
        <taxon>Sordariomycetes</taxon>
        <taxon>Hypocreomycetidae</taxon>
        <taxon>Hypocreales</taxon>
        <taxon>Cordycipitaceae</taxon>
        <taxon>Beauveria</taxon>
    </lineage>
</organism>
<feature type="transmembrane region" description="Helical" evidence="5">
    <location>
        <begin position="125"/>
        <end position="148"/>
    </location>
</feature>
<comment type="subcellular location">
    <subcellularLocation>
        <location evidence="1">Membrane</location>
        <topology evidence="1">Multi-pass membrane protein</topology>
    </subcellularLocation>
</comment>
<feature type="transmembrane region" description="Helical" evidence="5">
    <location>
        <begin position="154"/>
        <end position="173"/>
    </location>
</feature>
<dbReference type="Proteomes" id="UP000030106">
    <property type="component" value="Unassembled WGS sequence"/>
</dbReference>
<dbReference type="GO" id="GO:0016020">
    <property type="term" value="C:membrane"/>
    <property type="evidence" value="ECO:0007669"/>
    <property type="project" value="UniProtKB-SubCell"/>
</dbReference>
<feature type="transmembrane region" description="Helical" evidence="5">
    <location>
        <begin position="40"/>
        <end position="60"/>
    </location>
</feature>
<feature type="transmembrane region" description="Helical" evidence="5">
    <location>
        <begin position="185"/>
        <end position="205"/>
    </location>
</feature>
<accession>A0A0A2W4Q6</accession>
<dbReference type="EMBL" id="ANFO01000624">
    <property type="protein sequence ID" value="KGQ07954.1"/>
    <property type="molecule type" value="Genomic_DNA"/>
</dbReference>
<dbReference type="PANTHER" id="PTHR43341:SF38">
    <property type="entry name" value="PROLINE TRANSPORTER (EUROFUNG)"/>
    <property type="match status" value="1"/>
</dbReference>
<dbReference type="HOGENOM" id="CLU_007946_12_1_1"/>
<feature type="transmembrane region" description="Helical" evidence="5">
    <location>
        <begin position="327"/>
        <end position="347"/>
    </location>
</feature>
<dbReference type="AlphaFoldDB" id="A0A0A2W4Q6"/>
<dbReference type="PANTHER" id="PTHR43341">
    <property type="entry name" value="AMINO ACID PERMEASE"/>
    <property type="match status" value="1"/>
</dbReference>
<comment type="caution">
    <text evidence="7">The sequence shown here is derived from an EMBL/GenBank/DDBJ whole genome shotgun (WGS) entry which is preliminary data.</text>
</comment>
<feature type="transmembrane region" description="Helical" evidence="5">
    <location>
        <begin position="370"/>
        <end position="394"/>
    </location>
</feature>
<dbReference type="Gene3D" id="1.20.1740.10">
    <property type="entry name" value="Amino acid/polyamine transporter I"/>
    <property type="match status" value="1"/>
</dbReference>
<keyword evidence="3 5" id="KW-1133">Transmembrane helix</keyword>
<evidence type="ECO:0000256" key="5">
    <source>
        <dbReference type="SAM" id="Phobius"/>
    </source>
</evidence>
<feature type="transmembrane region" description="Helical" evidence="5">
    <location>
        <begin position="451"/>
        <end position="470"/>
    </location>
</feature>
<evidence type="ECO:0000256" key="2">
    <source>
        <dbReference type="ARBA" id="ARBA00022692"/>
    </source>
</evidence>
<protein>
    <submittedName>
        <fullName evidence="7">Proline-specific permease</fullName>
    </submittedName>
</protein>